<dbReference type="STRING" id="29655.A0A0K9PIX7"/>
<evidence type="ECO:0000256" key="3">
    <source>
        <dbReference type="ARBA" id="ARBA00022884"/>
    </source>
</evidence>
<feature type="compositionally biased region" description="Basic and acidic residues" evidence="6">
    <location>
        <begin position="195"/>
        <end position="215"/>
    </location>
</feature>
<evidence type="ECO:0000256" key="6">
    <source>
        <dbReference type="SAM" id="MobiDB-lite"/>
    </source>
</evidence>
<comment type="similarity">
    <text evidence="2">Belongs to the ESF2/ABP1 family.</text>
</comment>
<proteinExistence type="inferred from homology"/>
<dbReference type="GO" id="GO:0003723">
    <property type="term" value="F:RNA binding"/>
    <property type="evidence" value="ECO:0000318"/>
    <property type="project" value="GO_Central"/>
</dbReference>
<dbReference type="GO" id="GO:0034462">
    <property type="term" value="P:small-subunit processome assembly"/>
    <property type="evidence" value="ECO:0000318"/>
    <property type="project" value="GO_Central"/>
</dbReference>
<dbReference type="CDD" id="cd12263">
    <property type="entry name" value="RRM_ABT1_like"/>
    <property type="match status" value="1"/>
</dbReference>
<dbReference type="GO" id="GO:0005730">
    <property type="term" value="C:nucleolus"/>
    <property type="evidence" value="ECO:0000318"/>
    <property type="project" value="GO_Central"/>
</dbReference>
<dbReference type="GO" id="GO:0000480">
    <property type="term" value="P:endonucleolytic cleavage in 5'-ETS of tricistronic rRNA transcript (SSU-rRNA, 5.8S rRNA, LSU-rRNA)"/>
    <property type="evidence" value="ECO:0000318"/>
    <property type="project" value="GO_Central"/>
</dbReference>
<dbReference type="InterPro" id="IPR035979">
    <property type="entry name" value="RBD_domain_sf"/>
</dbReference>
<dbReference type="GO" id="GO:0000447">
    <property type="term" value="P:endonucleolytic cleavage in ITS1 to separate SSU-rRNA from 5.8S rRNA and LSU-rRNA from tricistronic rRNA transcript (SSU-rRNA, 5.8S rRNA, LSU-rRNA)"/>
    <property type="evidence" value="ECO:0000318"/>
    <property type="project" value="GO_Central"/>
</dbReference>
<accession>A0A0K9PIX7</accession>
<dbReference type="InterPro" id="IPR000504">
    <property type="entry name" value="RRM_dom"/>
</dbReference>
<dbReference type="OrthoDB" id="287393at2759"/>
<dbReference type="OMA" id="FKWIHLV"/>
<comment type="subcellular location">
    <subcellularLocation>
        <location evidence="1">Nucleus</location>
        <location evidence="1">Nucleolus</location>
    </subcellularLocation>
</comment>
<keyword evidence="3 5" id="KW-0694">RNA-binding</keyword>
<feature type="domain" description="RRM" evidence="7">
    <location>
        <begin position="46"/>
        <end position="128"/>
    </location>
</feature>
<evidence type="ECO:0000313" key="8">
    <source>
        <dbReference type="EMBL" id="KMZ68924.1"/>
    </source>
</evidence>
<dbReference type="InterPro" id="IPR039119">
    <property type="entry name" value="ABT1/Esf2"/>
</dbReference>
<dbReference type="PANTHER" id="PTHR12311">
    <property type="entry name" value="ACTIVATOR OF BASAL TRANSCRIPTION 1"/>
    <property type="match status" value="1"/>
</dbReference>
<gene>
    <name evidence="8" type="ORF">ZOSMA_226G00260</name>
</gene>
<evidence type="ECO:0000313" key="9">
    <source>
        <dbReference type="Proteomes" id="UP000036987"/>
    </source>
</evidence>
<dbReference type="InterPro" id="IPR012677">
    <property type="entry name" value="Nucleotide-bd_a/b_plait_sf"/>
</dbReference>
<reference evidence="9" key="1">
    <citation type="journal article" date="2016" name="Nature">
        <title>The genome of the seagrass Zostera marina reveals angiosperm adaptation to the sea.</title>
        <authorList>
            <person name="Olsen J.L."/>
            <person name="Rouze P."/>
            <person name="Verhelst B."/>
            <person name="Lin Y.-C."/>
            <person name="Bayer T."/>
            <person name="Collen J."/>
            <person name="Dattolo E."/>
            <person name="De Paoli E."/>
            <person name="Dittami S."/>
            <person name="Maumus F."/>
            <person name="Michel G."/>
            <person name="Kersting A."/>
            <person name="Lauritano C."/>
            <person name="Lohaus R."/>
            <person name="Toepel M."/>
            <person name="Tonon T."/>
            <person name="Vanneste K."/>
            <person name="Amirebrahimi M."/>
            <person name="Brakel J."/>
            <person name="Bostroem C."/>
            <person name="Chovatia M."/>
            <person name="Grimwood J."/>
            <person name="Jenkins J.W."/>
            <person name="Jueterbock A."/>
            <person name="Mraz A."/>
            <person name="Stam W.T."/>
            <person name="Tice H."/>
            <person name="Bornberg-Bauer E."/>
            <person name="Green P.J."/>
            <person name="Pearson G.A."/>
            <person name="Procaccini G."/>
            <person name="Duarte C.M."/>
            <person name="Schmutz J."/>
            <person name="Reusch T.B.H."/>
            <person name="Van de Peer Y."/>
        </authorList>
    </citation>
    <scope>NUCLEOTIDE SEQUENCE [LARGE SCALE GENOMIC DNA]</scope>
    <source>
        <strain evidence="9">cv. Finnish</strain>
    </source>
</reference>
<name>A0A0K9PIX7_ZOSMR</name>
<evidence type="ECO:0000256" key="4">
    <source>
        <dbReference type="ARBA" id="ARBA00023242"/>
    </source>
</evidence>
<evidence type="ECO:0000256" key="2">
    <source>
        <dbReference type="ARBA" id="ARBA00005819"/>
    </source>
</evidence>
<dbReference type="GO" id="GO:0000472">
    <property type="term" value="P:endonucleolytic cleavage to generate mature 5'-end of SSU-rRNA from (SSU-rRNA, 5.8S rRNA, LSU-rRNA)"/>
    <property type="evidence" value="ECO:0000318"/>
    <property type="project" value="GO_Central"/>
</dbReference>
<evidence type="ECO:0000259" key="7">
    <source>
        <dbReference type="PROSITE" id="PS50102"/>
    </source>
</evidence>
<sequence>MEEIGEDCHFFKDDNVCSSENDEDLQMTEINKSFLVKSSATNSKRGVCYLSRIQRHMDHVKLRHILSRYGDIERIYLVPENPAAQMSRKRSGGYRGTEFSEGWVEFSKKSTAKRVANMLNGEQMGGKKRSPFYYDLWNIKYLRKFKWDDLTEETAQKCAVREQKLNLEISAAKRERDFYLKKVDQSRGLTSMQERVNKKQKTEDTESKGGTSKENKMKRKIIRHFPQNKLIGENNVLKKKHGLSKDFLSEVFGVSTTTHD</sequence>
<dbReference type="PROSITE" id="PS50102">
    <property type="entry name" value="RRM"/>
    <property type="match status" value="1"/>
</dbReference>
<dbReference type="AlphaFoldDB" id="A0A0K9PIX7"/>
<keyword evidence="4" id="KW-0539">Nucleus</keyword>
<feature type="region of interest" description="Disordered" evidence="6">
    <location>
        <begin position="189"/>
        <end position="216"/>
    </location>
</feature>
<evidence type="ECO:0000256" key="5">
    <source>
        <dbReference type="PROSITE-ProRule" id="PRU00176"/>
    </source>
</evidence>
<protein>
    <recommendedName>
        <fullName evidence="7">RRM domain-containing protein</fullName>
    </recommendedName>
</protein>
<dbReference type="EMBL" id="LFYR01000804">
    <property type="protein sequence ID" value="KMZ68924.1"/>
    <property type="molecule type" value="Genomic_DNA"/>
</dbReference>
<evidence type="ECO:0000256" key="1">
    <source>
        <dbReference type="ARBA" id="ARBA00004604"/>
    </source>
</evidence>
<dbReference type="SUPFAM" id="SSF54928">
    <property type="entry name" value="RNA-binding domain, RBD"/>
    <property type="match status" value="1"/>
</dbReference>
<comment type="caution">
    <text evidence="8">The sequence shown here is derived from an EMBL/GenBank/DDBJ whole genome shotgun (WGS) entry which is preliminary data.</text>
</comment>
<dbReference type="Gene3D" id="3.30.70.330">
    <property type="match status" value="1"/>
</dbReference>
<keyword evidence="9" id="KW-1185">Reference proteome</keyword>
<dbReference type="PANTHER" id="PTHR12311:SF7">
    <property type="entry name" value="ACTIVATOR OF BASAL TRANSCRIPTION 1"/>
    <property type="match status" value="1"/>
</dbReference>
<dbReference type="Proteomes" id="UP000036987">
    <property type="component" value="Unassembled WGS sequence"/>
</dbReference>
<dbReference type="InterPro" id="IPR034353">
    <property type="entry name" value="ABT1/ESF2_RRM"/>
</dbReference>
<organism evidence="8 9">
    <name type="scientific">Zostera marina</name>
    <name type="common">Eelgrass</name>
    <dbReference type="NCBI Taxonomy" id="29655"/>
    <lineage>
        <taxon>Eukaryota</taxon>
        <taxon>Viridiplantae</taxon>
        <taxon>Streptophyta</taxon>
        <taxon>Embryophyta</taxon>
        <taxon>Tracheophyta</taxon>
        <taxon>Spermatophyta</taxon>
        <taxon>Magnoliopsida</taxon>
        <taxon>Liliopsida</taxon>
        <taxon>Zosteraceae</taxon>
        <taxon>Zostera</taxon>
    </lineage>
</organism>